<keyword evidence="8 11" id="KW-0067">ATP-binding</keyword>
<dbReference type="Proteomes" id="UP000521379">
    <property type="component" value="Unassembled WGS sequence"/>
</dbReference>
<keyword evidence="15" id="KW-1185">Reference proteome</keyword>
<protein>
    <recommendedName>
        <fullName evidence="4 11">Phosphoribosylaminoimidazole-succinocarboxamide synthase</fullName>
        <ecNumber evidence="3 11">6.3.2.6</ecNumber>
    </recommendedName>
    <alternativeName>
        <fullName evidence="9 11">SAICAR synthetase</fullName>
    </alternativeName>
</protein>
<evidence type="ECO:0000313" key="14">
    <source>
        <dbReference type="EMBL" id="NKE08615.1"/>
    </source>
</evidence>
<gene>
    <name evidence="11" type="primary">purC</name>
    <name evidence="14" type="ORF">GTW58_01360</name>
</gene>
<dbReference type="UniPathway" id="UPA00074">
    <property type="reaction ID" value="UER00131"/>
</dbReference>
<evidence type="ECO:0000259" key="13">
    <source>
        <dbReference type="Pfam" id="PF01259"/>
    </source>
</evidence>
<evidence type="ECO:0000256" key="2">
    <source>
        <dbReference type="ARBA" id="ARBA00010190"/>
    </source>
</evidence>
<comment type="catalytic activity">
    <reaction evidence="10 11">
        <text>5-amino-1-(5-phospho-D-ribosyl)imidazole-4-carboxylate + L-aspartate + ATP = (2S)-2-[5-amino-1-(5-phospho-beta-D-ribosyl)imidazole-4-carboxamido]succinate + ADP + phosphate + 2 H(+)</text>
        <dbReference type="Rhea" id="RHEA:22628"/>
        <dbReference type="ChEBI" id="CHEBI:15378"/>
        <dbReference type="ChEBI" id="CHEBI:29991"/>
        <dbReference type="ChEBI" id="CHEBI:30616"/>
        <dbReference type="ChEBI" id="CHEBI:43474"/>
        <dbReference type="ChEBI" id="CHEBI:58443"/>
        <dbReference type="ChEBI" id="CHEBI:77657"/>
        <dbReference type="ChEBI" id="CHEBI:456216"/>
        <dbReference type="EC" id="6.3.2.6"/>
    </reaction>
</comment>
<comment type="caution">
    <text evidence="14">The sequence shown here is derived from an EMBL/GenBank/DDBJ whole genome shotgun (WGS) entry which is preliminary data.</text>
</comment>
<name>A0A846TWD6_9MICC</name>
<feature type="region of interest" description="Disordered" evidence="12">
    <location>
        <begin position="1"/>
        <end position="26"/>
    </location>
</feature>
<dbReference type="SUPFAM" id="SSF56104">
    <property type="entry name" value="SAICAR synthase-like"/>
    <property type="match status" value="1"/>
</dbReference>
<dbReference type="CDD" id="cd01414">
    <property type="entry name" value="SAICAR_synt_Sc"/>
    <property type="match status" value="1"/>
</dbReference>
<comment type="similarity">
    <text evidence="2 11">Belongs to the SAICAR synthetase family.</text>
</comment>
<evidence type="ECO:0000256" key="1">
    <source>
        <dbReference type="ARBA" id="ARBA00004672"/>
    </source>
</evidence>
<sequence>MNLSTQKPTSVLADGRPEHPVFTGHPAPPELQGWKHVYSGKVRELYVPEDDRMVAMGTSVDDNAEYRAGCVLVLATDRLSAFDQVLATEIPDKGIVLTQMSLWWFNQLSEVPNHVLSTGVPEEVQGRAMICKNLSMFPVEGIVRGYLTGSGLKDYRASGQICGISLPDGLQDGSRLEQPIFTPTGKAEVGEHDEPITFQEMVDGMGKAVSDRLRELSLQIYSRAEQIARERGIILADTKLEYGLDSYRGAITLGDEVLTPDSSRFWAAETWQPGQAQPSFDKQFVRDWLTSEESGWDGHGPTPPLPQDVVDKTRSRYIEGYERLTGATFSADGPFA</sequence>
<dbReference type="InterPro" id="IPR001636">
    <property type="entry name" value="SAICAR_synth"/>
</dbReference>
<dbReference type="HAMAP" id="MF_00137">
    <property type="entry name" value="SAICAR_synth"/>
    <property type="match status" value="1"/>
</dbReference>
<dbReference type="GO" id="GO:0004639">
    <property type="term" value="F:phosphoribosylaminoimidazolesuccinocarboxamide synthase activity"/>
    <property type="evidence" value="ECO:0007669"/>
    <property type="project" value="UniProtKB-UniRule"/>
</dbReference>
<evidence type="ECO:0000256" key="6">
    <source>
        <dbReference type="ARBA" id="ARBA00022741"/>
    </source>
</evidence>
<dbReference type="NCBIfam" id="NF010568">
    <property type="entry name" value="PRK13961.1"/>
    <property type="match status" value="1"/>
</dbReference>
<dbReference type="EC" id="6.3.2.6" evidence="3 11"/>
<dbReference type="AlphaFoldDB" id="A0A846TWD6"/>
<evidence type="ECO:0000256" key="4">
    <source>
        <dbReference type="ARBA" id="ARBA00016460"/>
    </source>
</evidence>
<dbReference type="GO" id="GO:0006189">
    <property type="term" value="P:'de novo' IMP biosynthetic process"/>
    <property type="evidence" value="ECO:0007669"/>
    <property type="project" value="UniProtKB-UniRule"/>
</dbReference>
<comment type="pathway">
    <text evidence="1 11">Purine metabolism; IMP biosynthesis via de novo pathway; 5-amino-1-(5-phospho-D-ribosyl)imidazole-4-carboxamide from 5-amino-1-(5-phospho-D-ribosyl)imidazole-4-carboxylate: step 1/2.</text>
</comment>
<dbReference type="Gene3D" id="3.30.200.20">
    <property type="entry name" value="Phosphorylase Kinase, domain 1"/>
    <property type="match status" value="1"/>
</dbReference>
<reference evidence="14 15" key="1">
    <citation type="submission" date="2020-02" db="EMBL/GenBank/DDBJ databases">
        <authorList>
            <person name="Sun Q."/>
        </authorList>
    </citation>
    <scope>NUCLEOTIDE SEQUENCE [LARGE SCALE GENOMIC DNA]</scope>
    <source>
        <strain evidence="14 15">YIM 13062</strain>
    </source>
</reference>
<evidence type="ECO:0000256" key="7">
    <source>
        <dbReference type="ARBA" id="ARBA00022755"/>
    </source>
</evidence>
<evidence type="ECO:0000256" key="9">
    <source>
        <dbReference type="ARBA" id="ARBA00030409"/>
    </source>
</evidence>
<dbReference type="NCBIfam" id="TIGR00081">
    <property type="entry name" value="purC"/>
    <property type="match status" value="1"/>
</dbReference>
<dbReference type="GO" id="GO:0005524">
    <property type="term" value="F:ATP binding"/>
    <property type="evidence" value="ECO:0007669"/>
    <property type="project" value="UniProtKB-KW"/>
</dbReference>
<evidence type="ECO:0000313" key="15">
    <source>
        <dbReference type="Proteomes" id="UP000521379"/>
    </source>
</evidence>
<evidence type="ECO:0000256" key="3">
    <source>
        <dbReference type="ARBA" id="ARBA00012217"/>
    </source>
</evidence>
<dbReference type="Pfam" id="PF01259">
    <property type="entry name" value="SAICAR_synt"/>
    <property type="match status" value="1"/>
</dbReference>
<dbReference type="GO" id="GO:0005737">
    <property type="term" value="C:cytoplasm"/>
    <property type="evidence" value="ECO:0007669"/>
    <property type="project" value="TreeGrafter"/>
</dbReference>
<evidence type="ECO:0000256" key="10">
    <source>
        <dbReference type="ARBA" id="ARBA00048475"/>
    </source>
</evidence>
<dbReference type="InterPro" id="IPR028923">
    <property type="entry name" value="SAICAR_synt/ADE2_N"/>
</dbReference>
<dbReference type="FunFam" id="3.30.470.20:FF:000015">
    <property type="entry name" value="Phosphoribosylaminoimidazole-succinocarboxamide synthase"/>
    <property type="match status" value="1"/>
</dbReference>
<evidence type="ECO:0000256" key="5">
    <source>
        <dbReference type="ARBA" id="ARBA00022598"/>
    </source>
</evidence>
<organism evidence="14 15">
    <name type="scientific">Kocuria subflava</name>
    <dbReference type="NCBI Taxonomy" id="1736139"/>
    <lineage>
        <taxon>Bacteria</taxon>
        <taxon>Bacillati</taxon>
        <taxon>Actinomycetota</taxon>
        <taxon>Actinomycetes</taxon>
        <taxon>Micrococcales</taxon>
        <taxon>Micrococcaceae</taxon>
        <taxon>Kocuria</taxon>
    </lineage>
</organism>
<keyword evidence="7 11" id="KW-0658">Purine biosynthesis</keyword>
<keyword evidence="5 11" id="KW-0436">Ligase</keyword>
<feature type="domain" description="SAICAR synthetase/ADE2 N-terminal" evidence="13">
    <location>
        <begin position="69"/>
        <end position="299"/>
    </location>
</feature>
<evidence type="ECO:0000256" key="11">
    <source>
        <dbReference type="HAMAP-Rule" id="MF_00137"/>
    </source>
</evidence>
<proteinExistence type="inferred from homology"/>
<dbReference type="EMBL" id="JAAVUN010000001">
    <property type="protein sequence ID" value="NKE08615.1"/>
    <property type="molecule type" value="Genomic_DNA"/>
</dbReference>
<evidence type="ECO:0000256" key="12">
    <source>
        <dbReference type="SAM" id="MobiDB-lite"/>
    </source>
</evidence>
<dbReference type="Gene3D" id="3.30.470.20">
    <property type="entry name" value="ATP-grasp fold, B domain"/>
    <property type="match status" value="1"/>
</dbReference>
<accession>A0A846TWD6</accession>
<dbReference type="PANTHER" id="PTHR43700:SF1">
    <property type="entry name" value="PHOSPHORIBOSYLAMINOIMIDAZOLE-SUCCINOCARBOXAMIDE SYNTHASE"/>
    <property type="match status" value="1"/>
</dbReference>
<dbReference type="PROSITE" id="PS01057">
    <property type="entry name" value="SAICAR_SYNTHETASE_1"/>
    <property type="match status" value="1"/>
</dbReference>
<evidence type="ECO:0000256" key="8">
    <source>
        <dbReference type="ARBA" id="ARBA00022840"/>
    </source>
</evidence>
<dbReference type="InterPro" id="IPR018236">
    <property type="entry name" value="SAICAR_synthetase_CS"/>
</dbReference>
<keyword evidence="6 11" id="KW-0547">Nucleotide-binding</keyword>
<dbReference type="PANTHER" id="PTHR43700">
    <property type="entry name" value="PHOSPHORIBOSYLAMINOIMIDAZOLE-SUCCINOCARBOXAMIDE SYNTHASE"/>
    <property type="match status" value="1"/>
</dbReference>